<dbReference type="InterPro" id="IPR036397">
    <property type="entry name" value="RNaseH_sf"/>
</dbReference>
<keyword evidence="5 12" id="KW-0812">Transmembrane</keyword>
<evidence type="ECO:0000256" key="1">
    <source>
        <dbReference type="ARBA" id="ARBA00004141"/>
    </source>
</evidence>
<dbReference type="Gene3D" id="3.30.420.10">
    <property type="entry name" value="Ribonuclease H-like superfamily/Ribonuclease H"/>
    <property type="match status" value="1"/>
</dbReference>
<proteinExistence type="inferred from homology"/>
<dbReference type="OrthoDB" id="414075at2759"/>
<dbReference type="GO" id="GO:0008270">
    <property type="term" value="F:zinc ion binding"/>
    <property type="evidence" value="ECO:0007669"/>
    <property type="project" value="UniProtKB-KW"/>
</dbReference>
<gene>
    <name evidence="14" type="ORF">DGYR_LOCUS7846</name>
</gene>
<evidence type="ECO:0000256" key="11">
    <source>
        <dbReference type="PROSITE-ProRule" id="PRU00723"/>
    </source>
</evidence>
<keyword evidence="9 12" id="KW-1133">Transmembrane helix</keyword>
<dbReference type="InterPro" id="IPR012337">
    <property type="entry name" value="RNaseH-like_sf"/>
</dbReference>
<feature type="domain" description="C3H1-type" evidence="13">
    <location>
        <begin position="513"/>
        <end position="541"/>
    </location>
</feature>
<reference evidence="14 15" key="1">
    <citation type="submission" date="2020-08" db="EMBL/GenBank/DDBJ databases">
        <authorList>
            <person name="Hejnol A."/>
        </authorList>
    </citation>
    <scope>NUCLEOTIDE SEQUENCE [LARGE SCALE GENOMIC DNA]</scope>
</reference>
<keyword evidence="15" id="KW-1185">Reference proteome</keyword>
<dbReference type="SUPFAM" id="SSF53098">
    <property type="entry name" value="Ribonuclease H-like"/>
    <property type="match status" value="1"/>
</dbReference>
<feature type="transmembrane region" description="Helical" evidence="12">
    <location>
        <begin position="179"/>
        <end position="200"/>
    </location>
</feature>
<evidence type="ECO:0000256" key="4">
    <source>
        <dbReference type="ARBA" id="ARBA00022597"/>
    </source>
</evidence>
<keyword evidence="8 11" id="KW-0862">Zinc</keyword>
<accession>A0A7I8VV56</accession>
<dbReference type="Gene3D" id="6.10.250.3220">
    <property type="match status" value="1"/>
</dbReference>
<dbReference type="InterPro" id="IPR051181">
    <property type="entry name" value="CAF1_poly(A)_ribonucleases"/>
</dbReference>
<dbReference type="GO" id="GO:0015165">
    <property type="term" value="F:pyrimidine nucleotide-sugar transmembrane transporter activity"/>
    <property type="evidence" value="ECO:0007669"/>
    <property type="project" value="InterPro"/>
</dbReference>
<comment type="subcellular location">
    <subcellularLocation>
        <location evidence="1">Membrane</location>
        <topology evidence="1">Multi-pass membrane protein</topology>
    </subcellularLocation>
</comment>
<protein>
    <submittedName>
        <fullName evidence="14">DgyrCDS8236</fullName>
    </submittedName>
</protein>
<dbReference type="SUPFAM" id="SSF103481">
    <property type="entry name" value="Multidrug resistance efflux transporter EmrE"/>
    <property type="match status" value="1"/>
</dbReference>
<evidence type="ECO:0000256" key="9">
    <source>
        <dbReference type="ARBA" id="ARBA00022989"/>
    </source>
</evidence>
<comment type="similarity">
    <text evidence="3">Belongs to the nucleotide-sugar transporter family. SLC35A subfamily.</text>
</comment>
<name>A0A7I8VV56_9ANNE</name>
<dbReference type="PANTHER" id="PTHR15092:SF37">
    <property type="entry name" value="TARGET OF EGR1 PROTEIN 1"/>
    <property type="match status" value="1"/>
</dbReference>
<dbReference type="PANTHER" id="PTHR15092">
    <property type="entry name" value="POLY A -SPECIFIC RIBONUCLEASE/TARGET OF EGR1, MEMBER 1"/>
    <property type="match status" value="1"/>
</dbReference>
<evidence type="ECO:0000313" key="14">
    <source>
        <dbReference type="EMBL" id="CAD5119642.1"/>
    </source>
</evidence>
<sequence length="616" mass="70453">MEDKPSENVEVDMSRSDEVLSRETTKCSTIAAWSVVLGSLDTARQLVGYQVTFDGGIRSSLIVLFSECLKLIVLFCFLLTRSAELMKVHKFSLWLLFPASIYAITNNLFYVGVSLVPPPIWAILNQTRVIFLGVVYKFIFKRQFTKYQWTGLFFLLIAVTLTAAKGDDSKHKTYTRSDLMYACIIALGASFLSAIGPIVVEWRLKSDESRSFAVQQFQLYTMGLLSCLVVVSLDVLRKPMVMDRLQMPQLSAILAVVLTAACGLTVGAVMKKTDNVVKELSGIGRKIKVAESLEDEYKLLSETAKSHAVLSMGISCFILRNETSANNEKPITKYLVHTYNFMLMPEDHHTVDPFSIKFLALHEFNFNKLYKSGIHYTLTDRMNENNRRTDKSFIDLLMKMLNCNVPMIVHNGFVDLAFFYQNFISDLPTSSKKFFNSLKENFKGGIFDTKYIALKLKKMRASYLAYMFRKCQKDNVENNQNRNKSIDVAFSDLLTNGEQLSFFTCKTPDYPILITNQICKHFAFNGWCRDGTDCKRSHDLDTIVHINFKFRKCQNKERDETCKEINEEATEKKLSGQHSSGFDAFMTGFAYSFFLNQNEVLNLDNSRNRIYISKKY</sequence>
<dbReference type="InterPro" id="IPR007271">
    <property type="entry name" value="Nuc_sug_transpt"/>
</dbReference>
<dbReference type="InterPro" id="IPR037185">
    <property type="entry name" value="EmrE-like"/>
</dbReference>
<dbReference type="InterPro" id="IPR036855">
    <property type="entry name" value="Znf_CCCH_sf"/>
</dbReference>
<dbReference type="Pfam" id="PF04142">
    <property type="entry name" value="Nuc_sug_transp"/>
    <property type="match status" value="1"/>
</dbReference>
<dbReference type="InterPro" id="IPR006941">
    <property type="entry name" value="RNase_CAF1"/>
</dbReference>
<dbReference type="Pfam" id="PF04857">
    <property type="entry name" value="CAF1"/>
    <property type="match status" value="1"/>
</dbReference>
<dbReference type="EMBL" id="CAJFCJ010000010">
    <property type="protein sequence ID" value="CAD5119642.1"/>
    <property type="molecule type" value="Genomic_DNA"/>
</dbReference>
<keyword evidence="7 11" id="KW-0863">Zinc-finger</keyword>
<dbReference type="InterPro" id="IPR000571">
    <property type="entry name" value="Znf_CCCH"/>
</dbReference>
<dbReference type="GO" id="GO:0000139">
    <property type="term" value="C:Golgi membrane"/>
    <property type="evidence" value="ECO:0007669"/>
    <property type="project" value="InterPro"/>
</dbReference>
<feature type="transmembrane region" description="Helical" evidence="12">
    <location>
        <begin position="61"/>
        <end position="79"/>
    </location>
</feature>
<evidence type="ECO:0000256" key="2">
    <source>
        <dbReference type="ARBA" id="ARBA00008372"/>
    </source>
</evidence>
<evidence type="ECO:0000256" key="8">
    <source>
        <dbReference type="ARBA" id="ARBA00022833"/>
    </source>
</evidence>
<dbReference type="PROSITE" id="PS50103">
    <property type="entry name" value="ZF_C3H1"/>
    <property type="match status" value="1"/>
</dbReference>
<dbReference type="GO" id="GO:0034472">
    <property type="term" value="P:snRNA 3'-end processing"/>
    <property type="evidence" value="ECO:0007669"/>
    <property type="project" value="TreeGrafter"/>
</dbReference>
<evidence type="ECO:0000259" key="13">
    <source>
        <dbReference type="PROSITE" id="PS50103"/>
    </source>
</evidence>
<evidence type="ECO:0000256" key="5">
    <source>
        <dbReference type="ARBA" id="ARBA00022692"/>
    </source>
</evidence>
<evidence type="ECO:0000313" key="15">
    <source>
        <dbReference type="Proteomes" id="UP000549394"/>
    </source>
</evidence>
<dbReference type="AlphaFoldDB" id="A0A7I8VV56"/>
<comment type="caution">
    <text evidence="14">The sequence shown here is derived from an EMBL/GenBank/DDBJ whole genome shotgun (WGS) entry which is preliminary data.</text>
</comment>
<keyword evidence="6 11" id="KW-0479">Metal-binding</keyword>
<keyword evidence="10 12" id="KW-0472">Membrane</keyword>
<dbReference type="GO" id="GO:0017069">
    <property type="term" value="F:snRNA binding"/>
    <property type="evidence" value="ECO:0007669"/>
    <property type="project" value="TreeGrafter"/>
</dbReference>
<organism evidence="14 15">
    <name type="scientific">Dimorphilus gyrociliatus</name>
    <dbReference type="NCBI Taxonomy" id="2664684"/>
    <lineage>
        <taxon>Eukaryota</taxon>
        <taxon>Metazoa</taxon>
        <taxon>Spiralia</taxon>
        <taxon>Lophotrochozoa</taxon>
        <taxon>Annelida</taxon>
        <taxon>Polychaeta</taxon>
        <taxon>Polychaeta incertae sedis</taxon>
        <taxon>Dinophilidae</taxon>
        <taxon>Dimorphilus</taxon>
    </lineage>
</organism>
<dbReference type="GO" id="GO:0000175">
    <property type="term" value="F:3'-5'-RNA exonuclease activity"/>
    <property type="evidence" value="ECO:0007669"/>
    <property type="project" value="TreeGrafter"/>
</dbReference>
<evidence type="ECO:0000256" key="6">
    <source>
        <dbReference type="ARBA" id="ARBA00022723"/>
    </source>
</evidence>
<feature type="transmembrane region" description="Helical" evidence="12">
    <location>
        <begin position="212"/>
        <end position="231"/>
    </location>
</feature>
<evidence type="ECO:0000256" key="3">
    <source>
        <dbReference type="ARBA" id="ARBA00009976"/>
    </source>
</evidence>
<dbReference type="SUPFAM" id="SSF90229">
    <property type="entry name" value="CCCH zinc finger"/>
    <property type="match status" value="1"/>
</dbReference>
<keyword evidence="4" id="KW-0762">Sugar transport</keyword>
<dbReference type="Proteomes" id="UP000549394">
    <property type="component" value="Unassembled WGS sequence"/>
</dbReference>
<evidence type="ECO:0000256" key="7">
    <source>
        <dbReference type="ARBA" id="ARBA00022771"/>
    </source>
</evidence>
<evidence type="ECO:0000256" key="10">
    <source>
        <dbReference type="ARBA" id="ARBA00023136"/>
    </source>
</evidence>
<feature type="transmembrane region" description="Helical" evidence="12">
    <location>
        <begin position="119"/>
        <end position="140"/>
    </location>
</feature>
<feature type="transmembrane region" description="Helical" evidence="12">
    <location>
        <begin position="91"/>
        <end position="113"/>
    </location>
</feature>
<evidence type="ECO:0000256" key="12">
    <source>
        <dbReference type="SAM" id="Phobius"/>
    </source>
</evidence>
<feature type="transmembrane region" description="Helical" evidence="12">
    <location>
        <begin position="251"/>
        <end position="270"/>
    </location>
</feature>
<keyword evidence="4" id="KW-0813">Transport</keyword>
<dbReference type="GO" id="GO:0015030">
    <property type="term" value="C:Cajal body"/>
    <property type="evidence" value="ECO:0007669"/>
    <property type="project" value="TreeGrafter"/>
</dbReference>
<comment type="similarity">
    <text evidence="2">Belongs to the CAF1 family.</text>
</comment>
<feature type="zinc finger region" description="C3H1-type" evidence="11">
    <location>
        <begin position="513"/>
        <end position="541"/>
    </location>
</feature>